<dbReference type="SMART" id="SM00044">
    <property type="entry name" value="CYCc"/>
    <property type="match status" value="1"/>
</dbReference>
<keyword evidence="3" id="KW-0456">Lyase</keyword>
<keyword evidence="1" id="KW-0812">Transmembrane</keyword>
<reference evidence="3 4" key="1">
    <citation type="submission" date="2015-09" db="EMBL/GenBank/DDBJ databases">
        <authorList>
            <consortium name="Swine Surveillance"/>
        </authorList>
    </citation>
    <scope>NUCLEOTIDE SEQUENCE [LARGE SCALE GENOMIC DNA]</scope>
    <source>
        <strain evidence="3 4">CECT 8399</strain>
    </source>
</reference>
<feature type="transmembrane region" description="Helical" evidence="1">
    <location>
        <begin position="188"/>
        <end position="206"/>
    </location>
</feature>
<feature type="transmembrane region" description="Helical" evidence="1">
    <location>
        <begin position="28"/>
        <end position="48"/>
    </location>
</feature>
<accession>A0A0P1HE08</accession>
<protein>
    <submittedName>
        <fullName evidence="3">Adenylate cyclase 1</fullName>
        <ecNumber evidence="3">4.6.1.1</ecNumber>
    </submittedName>
</protein>
<dbReference type="Pfam" id="PF00211">
    <property type="entry name" value="Guanylate_cyc"/>
    <property type="match status" value="1"/>
</dbReference>
<sequence>MRLLQAHATARPQEPALLTAAEVEAERIVALLRIAVALGLMLAMMLAIDSVRAIEEPHLRRQIGLAAATLLSYLTVGGLIYWAIGKGLFKPWMIWLAVLADCAFLLLNTFLSLVNTGVPGGALFVMPAVWMAPVVLAFGVLRLNPLRLAVMLVLIAAGLGWMILWQPPQTTPDLAGRIALSLASPPNVMRLVMLCLAGAVLVVAAVRTRKLLHRSIDEARQKANLTRYLPAQLAGRLAGGGLEALQEGRQQPMAILFIDIRGFTSWCEGREPHEVSTLITEFRARVEDVAGRTSGLIDKYIGDAAMILFEGEHAAARALDCAEGLLADVAEWCRMREQAGDTGLAAGIGVHWGEVFSGVTGTPERLEYSVFGDTVNTAARLEQLTKVHGMALIASEALLQQAGAEPARNGWTALPAEVLRGRSQRLALFGKAQG</sequence>
<name>A0A0P1HE08_9RHOB</name>
<dbReference type="EMBL" id="CYSR01000031">
    <property type="protein sequence ID" value="CUI01580.1"/>
    <property type="molecule type" value="Genomic_DNA"/>
</dbReference>
<dbReference type="Proteomes" id="UP000051326">
    <property type="component" value="Unassembled WGS sequence"/>
</dbReference>
<dbReference type="InterPro" id="IPR050697">
    <property type="entry name" value="Adenylyl/Guanylyl_Cyclase_3/4"/>
</dbReference>
<proteinExistence type="predicted"/>
<evidence type="ECO:0000259" key="2">
    <source>
        <dbReference type="PROSITE" id="PS50125"/>
    </source>
</evidence>
<evidence type="ECO:0000256" key="1">
    <source>
        <dbReference type="SAM" id="Phobius"/>
    </source>
</evidence>
<dbReference type="PANTHER" id="PTHR43081">
    <property type="entry name" value="ADENYLATE CYCLASE, TERMINAL-DIFFERENTIATION SPECIFIC-RELATED"/>
    <property type="match status" value="1"/>
</dbReference>
<feature type="transmembrane region" description="Helical" evidence="1">
    <location>
        <begin position="94"/>
        <end position="114"/>
    </location>
</feature>
<dbReference type="RefSeq" id="WP_058287568.1">
    <property type="nucleotide sequence ID" value="NZ_CYSR01000031.1"/>
</dbReference>
<dbReference type="InterPro" id="IPR029787">
    <property type="entry name" value="Nucleotide_cyclase"/>
</dbReference>
<dbReference type="InterPro" id="IPR001054">
    <property type="entry name" value="A/G_cyclase"/>
</dbReference>
<dbReference type="GO" id="GO:0035556">
    <property type="term" value="P:intracellular signal transduction"/>
    <property type="evidence" value="ECO:0007669"/>
    <property type="project" value="InterPro"/>
</dbReference>
<dbReference type="AlphaFoldDB" id="A0A0P1HE08"/>
<dbReference type="PANTHER" id="PTHR43081:SF1">
    <property type="entry name" value="ADENYLATE CYCLASE, TERMINAL-DIFFERENTIATION SPECIFIC"/>
    <property type="match status" value="1"/>
</dbReference>
<feature type="transmembrane region" description="Helical" evidence="1">
    <location>
        <begin position="148"/>
        <end position="168"/>
    </location>
</feature>
<dbReference type="STRING" id="1396826.PHA8399_03725"/>
<keyword evidence="1" id="KW-0472">Membrane</keyword>
<dbReference type="Gene3D" id="3.30.70.1230">
    <property type="entry name" value="Nucleotide cyclase"/>
    <property type="match status" value="1"/>
</dbReference>
<evidence type="ECO:0000313" key="4">
    <source>
        <dbReference type="Proteomes" id="UP000051326"/>
    </source>
</evidence>
<gene>
    <name evidence="3" type="primary">cyaA_6</name>
    <name evidence="3" type="ORF">PHA8399_03725</name>
</gene>
<keyword evidence="1" id="KW-1133">Transmembrane helix</keyword>
<dbReference type="SUPFAM" id="SSF55073">
    <property type="entry name" value="Nucleotide cyclase"/>
    <property type="match status" value="1"/>
</dbReference>
<feature type="transmembrane region" description="Helical" evidence="1">
    <location>
        <begin position="120"/>
        <end position="141"/>
    </location>
</feature>
<organism evidence="3 4">
    <name type="scientific">Leisingera aquaemixtae</name>
    <dbReference type="NCBI Taxonomy" id="1396826"/>
    <lineage>
        <taxon>Bacteria</taxon>
        <taxon>Pseudomonadati</taxon>
        <taxon>Pseudomonadota</taxon>
        <taxon>Alphaproteobacteria</taxon>
        <taxon>Rhodobacterales</taxon>
        <taxon>Roseobacteraceae</taxon>
        <taxon>Leisingera</taxon>
    </lineage>
</organism>
<dbReference type="GO" id="GO:0009190">
    <property type="term" value="P:cyclic nucleotide biosynthetic process"/>
    <property type="evidence" value="ECO:0007669"/>
    <property type="project" value="InterPro"/>
</dbReference>
<dbReference type="CDD" id="cd07302">
    <property type="entry name" value="CHD"/>
    <property type="match status" value="1"/>
</dbReference>
<dbReference type="GO" id="GO:0004016">
    <property type="term" value="F:adenylate cyclase activity"/>
    <property type="evidence" value="ECO:0007669"/>
    <property type="project" value="UniProtKB-EC"/>
</dbReference>
<feature type="domain" description="Guanylate cyclase" evidence="2">
    <location>
        <begin position="254"/>
        <end position="382"/>
    </location>
</feature>
<dbReference type="EC" id="4.6.1.1" evidence="3"/>
<evidence type="ECO:0000313" key="3">
    <source>
        <dbReference type="EMBL" id="CUI01580.1"/>
    </source>
</evidence>
<feature type="transmembrane region" description="Helical" evidence="1">
    <location>
        <begin position="63"/>
        <end position="82"/>
    </location>
</feature>
<dbReference type="PROSITE" id="PS50125">
    <property type="entry name" value="GUANYLATE_CYCLASE_2"/>
    <property type="match status" value="1"/>
</dbReference>